<feature type="transmembrane region" description="Helical" evidence="8">
    <location>
        <begin position="58"/>
        <end position="80"/>
    </location>
</feature>
<dbReference type="InterPro" id="IPR036259">
    <property type="entry name" value="MFS_trans_sf"/>
</dbReference>
<keyword evidence="5" id="KW-0769">Symport</keyword>
<dbReference type="SUPFAM" id="SSF103473">
    <property type="entry name" value="MFS general substrate transporter"/>
    <property type="match status" value="1"/>
</dbReference>
<evidence type="ECO:0000256" key="2">
    <source>
        <dbReference type="ARBA" id="ARBA00022448"/>
    </source>
</evidence>
<evidence type="ECO:0000256" key="7">
    <source>
        <dbReference type="ARBA" id="ARBA00023136"/>
    </source>
</evidence>
<dbReference type="GO" id="GO:0015293">
    <property type="term" value="F:symporter activity"/>
    <property type="evidence" value="ECO:0007669"/>
    <property type="project" value="UniProtKB-KW"/>
</dbReference>
<dbReference type="AlphaFoldDB" id="A0A8J4E781"/>
<keyword evidence="7 8" id="KW-0472">Membrane</keyword>
<organism evidence="10 11">
    <name type="scientific">Virgisporangium aurantiacum</name>
    <dbReference type="NCBI Taxonomy" id="175570"/>
    <lineage>
        <taxon>Bacteria</taxon>
        <taxon>Bacillati</taxon>
        <taxon>Actinomycetota</taxon>
        <taxon>Actinomycetes</taxon>
        <taxon>Micromonosporales</taxon>
        <taxon>Micromonosporaceae</taxon>
        <taxon>Virgisporangium</taxon>
    </lineage>
</organism>
<evidence type="ECO:0000256" key="3">
    <source>
        <dbReference type="ARBA" id="ARBA00022475"/>
    </source>
</evidence>
<feature type="domain" description="Major facilitator superfamily (MFS) profile" evidence="9">
    <location>
        <begin position="20"/>
        <end position="427"/>
    </location>
</feature>
<feature type="transmembrane region" description="Helical" evidence="8">
    <location>
        <begin position="244"/>
        <end position="265"/>
    </location>
</feature>
<evidence type="ECO:0000256" key="4">
    <source>
        <dbReference type="ARBA" id="ARBA00022692"/>
    </source>
</evidence>
<keyword evidence="2" id="KW-0813">Transport</keyword>
<dbReference type="Pfam" id="PF07690">
    <property type="entry name" value="MFS_1"/>
    <property type="match status" value="1"/>
</dbReference>
<keyword evidence="6 8" id="KW-1133">Transmembrane helix</keyword>
<dbReference type="EMBL" id="BOPG01000106">
    <property type="protein sequence ID" value="GIJ64014.1"/>
    <property type="molecule type" value="Genomic_DNA"/>
</dbReference>
<feature type="transmembrane region" description="Helical" evidence="8">
    <location>
        <begin position="405"/>
        <end position="423"/>
    </location>
</feature>
<dbReference type="InterPro" id="IPR020846">
    <property type="entry name" value="MFS_dom"/>
</dbReference>
<feature type="transmembrane region" description="Helical" evidence="8">
    <location>
        <begin position="116"/>
        <end position="136"/>
    </location>
</feature>
<keyword evidence="11" id="KW-1185">Reference proteome</keyword>
<feature type="transmembrane region" description="Helical" evidence="8">
    <location>
        <begin position="310"/>
        <end position="329"/>
    </location>
</feature>
<feature type="transmembrane region" description="Helical" evidence="8">
    <location>
        <begin position="21"/>
        <end position="46"/>
    </location>
</feature>
<dbReference type="Proteomes" id="UP000612585">
    <property type="component" value="Unassembled WGS sequence"/>
</dbReference>
<dbReference type="GO" id="GO:0005886">
    <property type="term" value="C:plasma membrane"/>
    <property type="evidence" value="ECO:0007669"/>
    <property type="project" value="UniProtKB-SubCell"/>
</dbReference>
<dbReference type="InterPro" id="IPR051084">
    <property type="entry name" value="H+-coupled_symporters"/>
</dbReference>
<evidence type="ECO:0000313" key="10">
    <source>
        <dbReference type="EMBL" id="GIJ64014.1"/>
    </source>
</evidence>
<feature type="transmembrane region" description="Helical" evidence="8">
    <location>
        <begin position="164"/>
        <end position="185"/>
    </location>
</feature>
<evidence type="ECO:0000256" key="8">
    <source>
        <dbReference type="SAM" id="Phobius"/>
    </source>
</evidence>
<dbReference type="InterPro" id="IPR011701">
    <property type="entry name" value="MFS"/>
</dbReference>
<evidence type="ECO:0000313" key="11">
    <source>
        <dbReference type="Proteomes" id="UP000612585"/>
    </source>
</evidence>
<comment type="subcellular location">
    <subcellularLocation>
        <location evidence="1">Cell membrane</location>
        <topology evidence="1">Multi-pass membrane protein</topology>
    </subcellularLocation>
</comment>
<feature type="transmembrane region" description="Helical" evidence="8">
    <location>
        <begin position="191"/>
        <end position="211"/>
    </location>
</feature>
<evidence type="ECO:0000259" key="9">
    <source>
        <dbReference type="PROSITE" id="PS50850"/>
    </source>
</evidence>
<keyword evidence="4 8" id="KW-0812">Transmembrane</keyword>
<feature type="transmembrane region" description="Helical" evidence="8">
    <location>
        <begin position="365"/>
        <end position="385"/>
    </location>
</feature>
<gene>
    <name evidence="10" type="ORF">Vau01_115300</name>
</gene>
<proteinExistence type="predicted"/>
<dbReference type="PANTHER" id="PTHR43528">
    <property type="entry name" value="ALPHA-KETOGLUTARATE PERMEASE"/>
    <property type="match status" value="1"/>
</dbReference>
<evidence type="ECO:0000256" key="1">
    <source>
        <dbReference type="ARBA" id="ARBA00004651"/>
    </source>
</evidence>
<keyword evidence="3" id="KW-1003">Cell membrane</keyword>
<evidence type="ECO:0000256" key="6">
    <source>
        <dbReference type="ARBA" id="ARBA00022989"/>
    </source>
</evidence>
<dbReference type="Gene3D" id="1.20.1250.20">
    <property type="entry name" value="MFS general substrate transporter like domains"/>
    <property type="match status" value="2"/>
</dbReference>
<protein>
    <submittedName>
        <fullName evidence="10">MFS transporter</fullName>
    </submittedName>
</protein>
<reference evidence="10" key="1">
    <citation type="submission" date="2021-01" db="EMBL/GenBank/DDBJ databases">
        <title>Whole genome shotgun sequence of Virgisporangium aurantiacum NBRC 16421.</title>
        <authorList>
            <person name="Komaki H."/>
            <person name="Tamura T."/>
        </authorList>
    </citation>
    <scope>NUCLEOTIDE SEQUENCE</scope>
    <source>
        <strain evidence="10">NBRC 16421</strain>
    </source>
</reference>
<feature type="transmembrane region" description="Helical" evidence="8">
    <location>
        <begin position="277"/>
        <end position="298"/>
    </location>
</feature>
<sequence>MGDMSQARVVLSPVGGARRAVIAASVGTVIEGYDLLLYGYLAGVLATRFFPADDPTAALLNTFAIYAVGFAVRPIGGVVFGHVGDRVGRRPALAASMLLMAAGTLGIGLLPTYQSIGVWAPVSLLICRLVQGFAIAGEYVGANILILEHAADGRSGRAVSANQVAVYVGVAAAAATSLLLASSLTPAQLAAWGWRLPFLAAVPLALVGLYIRGSVPDSPALDAPGIVRPRFPLIVALRTVKRGIAVFAGWLVMVTLGGFLLFGYMPSYLTRVVGMDATVAFGANLAAVFALAVGAVAGGHLVDRFPPRTVAIASAVGVAVSVVPGFMLIQQGTFAAAVLGQVIWAVGIGISATVSALLSASQFPVPIRFAATGLAYNVSVTVFGGTAPYVSTWLLSRTHDPVAPAWYLAGAALLGLATAVVGWRGPSWMVTGEPCSG</sequence>
<comment type="caution">
    <text evidence="10">The sequence shown here is derived from an EMBL/GenBank/DDBJ whole genome shotgun (WGS) entry which is preliminary data.</text>
</comment>
<dbReference type="PANTHER" id="PTHR43528:SF1">
    <property type="entry name" value="ALPHA-KETOGLUTARATE PERMEASE"/>
    <property type="match status" value="1"/>
</dbReference>
<feature type="transmembrane region" description="Helical" evidence="8">
    <location>
        <begin position="335"/>
        <end position="358"/>
    </location>
</feature>
<name>A0A8J4E781_9ACTN</name>
<accession>A0A8J4E781</accession>
<feature type="transmembrane region" description="Helical" evidence="8">
    <location>
        <begin position="92"/>
        <end position="110"/>
    </location>
</feature>
<dbReference type="PROSITE" id="PS50850">
    <property type="entry name" value="MFS"/>
    <property type="match status" value="1"/>
</dbReference>
<evidence type="ECO:0000256" key="5">
    <source>
        <dbReference type="ARBA" id="ARBA00022847"/>
    </source>
</evidence>